<evidence type="ECO:0000313" key="3">
    <source>
        <dbReference type="Proteomes" id="UP001500909"/>
    </source>
</evidence>
<sequence length="945" mass="102932">MPPHYLRSERKPHSVAGLKNWNEIAPPHQDIVNGSFDEALFAADLGLVSKGEGPQDYRDAQLFVQKTYLTDNLRTALVEIGNRLAGDPAAKAVHRMQTEFGGGKTHTLLSAYHLFGSARALSRTRLARQLAPSLTDGRLPQATVVVLDGSGLSPDRATENRSPGRTLLGHLAFQLGGHEAYERVRAEDEARQATSTAHLVSLLKRHTPCLILMDETLEYLAKTITADGDQGALTTNTLVFIKELTTAVANTPGACLVATLTASHLEDFTGINHEDLLERLAKIFGRTENVITPVEGDDIFPVLHTRLFQNTGTPAQRRSVADAYGDYYAEQFGDALPAVYRDPDYRDRIEAAYPFHPELIDLLTHRWGSLSGFQRTRGALRTLAHSIKALHAEGSISPLIHPGDIPLHDPGVRAEVLKITGGSYLSALNADIIREDSRARIEDQRRGGEIEKLRLATKLATTAFVNSFGSDRVLGASDAQMTVGVGRPGLSRGALEDVRDTVKNVAWYMRYEGGRYRFTTEPNLNKVIVERESAVPEDTIAQLLEEATKSVAPAKSPWRTQTGVLSSGDVRDEPRLTLALLDPEHRVEPSDPDTVGDVAHRILSAYDQSGRANKNALVVVAPDTGALGRARALARTLAAMRELRDDVHRLKRFNQEQQTDLRERVQRAEERLPALLTMAYRHVYLLANGTGGSPPTTSHLDLGAARASETVTSRVTERLRSSDGLLDRLAPAALLSDRFDLLPADTEAVEIEDLLRAFRRFPRLPKLASVEVLRDCLTEGVRRGVFGLVSGATWQAADAVVRIGEEISPNEIEFQPGTWLVRAARAQALRGLESPPAHAPATGSMRPGASVSPEASKPAVSEVPAPRTPAAGPTDLRLRIGDVPADKVRDVVKVAVLPFAAQGAEVRVELEVSVRSSKPIPPHVIDLVVEEGLGQLGLQAETHEQ</sequence>
<feature type="region of interest" description="Disordered" evidence="1">
    <location>
        <begin position="833"/>
        <end position="876"/>
    </location>
</feature>
<dbReference type="EMBL" id="BAAABY010000062">
    <property type="protein sequence ID" value="GAA0499061.1"/>
    <property type="molecule type" value="Genomic_DNA"/>
</dbReference>
<evidence type="ECO:0000313" key="2">
    <source>
        <dbReference type="EMBL" id="GAA0499061.1"/>
    </source>
</evidence>
<organism evidence="2 3">
    <name type="scientific">Streptomyces olivaceiscleroticus</name>
    <dbReference type="NCBI Taxonomy" id="68245"/>
    <lineage>
        <taxon>Bacteria</taxon>
        <taxon>Bacillati</taxon>
        <taxon>Actinomycetota</taxon>
        <taxon>Actinomycetes</taxon>
        <taxon>Kitasatosporales</taxon>
        <taxon>Streptomycetaceae</taxon>
        <taxon>Streptomyces</taxon>
    </lineage>
</organism>
<reference evidence="2 3" key="1">
    <citation type="journal article" date="2019" name="Int. J. Syst. Evol. Microbiol.">
        <title>The Global Catalogue of Microorganisms (GCM) 10K type strain sequencing project: providing services to taxonomists for standard genome sequencing and annotation.</title>
        <authorList>
            <consortium name="The Broad Institute Genomics Platform"/>
            <consortium name="The Broad Institute Genome Sequencing Center for Infectious Disease"/>
            <person name="Wu L."/>
            <person name="Ma J."/>
        </authorList>
    </citation>
    <scope>NUCLEOTIDE SEQUENCE [LARGE SCALE GENOMIC DNA]</scope>
    <source>
        <strain evidence="2 3">JCM 4805</strain>
    </source>
</reference>
<accession>A0ABN1BJF2</accession>
<gene>
    <name evidence="2" type="ORF">GCM10010361_75760</name>
</gene>
<comment type="caution">
    <text evidence="2">The sequence shown here is derived from an EMBL/GenBank/DDBJ whole genome shotgun (WGS) entry which is preliminary data.</text>
</comment>
<evidence type="ECO:0000256" key="1">
    <source>
        <dbReference type="SAM" id="MobiDB-lite"/>
    </source>
</evidence>
<proteinExistence type="predicted"/>
<name>A0ABN1BJF2_9ACTN</name>
<dbReference type="InterPro" id="IPR007555">
    <property type="entry name" value="DUF499"/>
</dbReference>
<dbReference type="Pfam" id="PF04465">
    <property type="entry name" value="DUF499"/>
    <property type="match status" value="1"/>
</dbReference>
<dbReference type="Proteomes" id="UP001500909">
    <property type="component" value="Unassembled WGS sequence"/>
</dbReference>
<keyword evidence="3" id="KW-1185">Reference proteome</keyword>
<protein>
    <submittedName>
        <fullName evidence="2">DUF499 domain-containing protein</fullName>
    </submittedName>
</protein>